<dbReference type="AlphaFoldDB" id="A0AA48LZT3"/>
<dbReference type="Pfam" id="PF06078">
    <property type="entry name" value="DUF937"/>
    <property type="match status" value="1"/>
</dbReference>
<reference evidence="2" key="1">
    <citation type="submission" date="2023-07" db="EMBL/GenBank/DDBJ databases">
        <authorList>
            <person name="Pelsma A.J. K."/>
        </authorList>
    </citation>
    <scope>NUCLEOTIDE SEQUENCE</scope>
</reference>
<name>A0AA48LZT3_9ZZZZ</name>
<proteinExistence type="predicted"/>
<evidence type="ECO:0000313" key="2">
    <source>
        <dbReference type="EMBL" id="CAJ0871201.1"/>
    </source>
</evidence>
<sequence length="291" mass="28786">MSDVESILASAQGGQLISNLAQRFGLSDEQIERAIQALTPALTIGLNRAAEEPQVFEKTVSALAGASRYSFFDEPAAAESEDSVEMGRDLVHHLFGSPAETGQVLQAAAQQSGVRPDILSQLLPVLASVLLSGLTKSINEKGLGDVLGQLANSGALGGILEQILGGGAPGPAPAPAPAPAPLPRGNAGGGLGGLLGTILGGLLGGGRGAPPSAPSRLPPQGRSGDVLETGAGPTGSGGLPGGFDEASIQQAIEEIKKTLQVGRGANAPAGGQSAGGASDLEAILGQILGKR</sequence>
<evidence type="ECO:0008006" key="3">
    <source>
        <dbReference type="Google" id="ProtNLM"/>
    </source>
</evidence>
<evidence type="ECO:0000256" key="1">
    <source>
        <dbReference type="SAM" id="MobiDB-lite"/>
    </source>
</evidence>
<accession>A0AA48LZT3</accession>
<protein>
    <recommendedName>
        <fullName evidence="3">DUF937 domain-containing protein</fullName>
    </recommendedName>
</protein>
<dbReference type="EMBL" id="OY288114">
    <property type="protein sequence ID" value="CAJ0871201.1"/>
    <property type="molecule type" value="Genomic_DNA"/>
</dbReference>
<feature type="region of interest" description="Disordered" evidence="1">
    <location>
        <begin position="205"/>
        <end position="244"/>
    </location>
</feature>
<dbReference type="InterPro" id="IPR009282">
    <property type="entry name" value="DUF937"/>
</dbReference>
<gene>
    <name evidence="2" type="ORF">AMST5_02301</name>
</gene>
<feature type="compositionally biased region" description="Gly residues" evidence="1">
    <location>
        <begin position="232"/>
        <end position="241"/>
    </location>
</feature>
<organism evidence="2">
    <name type="scientific">freshwater sediment metagenome</name>
    <dbReference type="NCBI Taxonomy" id="556182"/>
    <lineage>
        <taxon>unclassified sequences</taxon>
        <taxon>metagenomes</taxon>
        <taxon>ecological metagenomes</taxon>
    </lineage>
</organism>